<dbReference type="PIRSF" id="PIRSF006281">
    <property type="entry name" value="MdoG"/>
    <property type="match status" value="1"/>
</dbReference>
<gene>
    <name evidence="8" type="primary">mdoG</name>
    <name evidence="8" type="ORF">NIT7321_01895</name>
</gene>
<comment type="similarity">
    <text evidence="3">Belongs to the OpgD/OpgG family.</text>
</comment>
<comment type="pathway">
    <text evidence="2">Glycan metabolism; osmoregulated periplasmic glucan (OPG) biosynthesis.</text>
</comment>
<dbReference type="Proteomes" id="UP000043764">
    <property type="component" value="Unassembled WGS sequence"/>
</dbReference>
<dbReference type="GO" id="GO:0030288">
    <property type="term" value="C:outer membrane-bounded periplasmic space"/>
    <property type="evidence" value="ECO:0007669"/>
    <property type="project" value="TreeGrafter"/>
</dbReference>
<keyword evidence="9" id="KW-1185">Reference proteome</keyword>
<reference evidence="9" key="1">
    <citation type="submission" date="2015-05" db="EMBL/GenBank/DDBJ databases">
        <authorList>
            <person name="Rodrigo-Torres Lidia"/>
            <person name="Arahal R.David."/>
        </authorList>
    </citation>
    <scope>NUCLEOTIDE SEQUENCE [LARGE SCALE GENOMIC DNA]</scope>
    <source>
        <strain evidence="9">CECT 7321</strain>
    </source>
</reference>
<evidence type="ECO:0000256" key="1">
    <source>
        <dbReference type="ARBA" id="ARBA00004418"/>
    </source>
</evidence>
<dbReference type="InterPro" id="IPR006311">
    <property type="entry name" value="TAT_signal"/>
</dbReference>
<dbReference type="FunFam" id="2.70.98.10:FF:000001">
    <property type="entry name" value="Glucans biosynthesis protein G"/>
    <property type="match status" value="1"/>
</dbReference>
<evidence type="ECO:0000256" key="4">
    <source>
        <dbReference type="ARBA" id="ARBA00022729"/>
    </source>
</evidence>
<feature type="chain" id="PRO_5005218059" evidence="6">
    <location>
        <begin position="27"/>
        <end position="507"/>
    </location>
</feature>
<dbReference type="GO" id="GO:0051274">
    <property type="term" value="P:beta-glucan biosynthetic process"/>
    <property type="evidence" value="ECO:0007669"/>
    <property type="project" value="TreeGrafter"/>
</dbReference>
<dbReference type="InterPro" id="IPR007444">
    <property type="entry name" value="Glucan_biosyn_MdoG_C"/>
</dbReference>
<dbReference type="InterPro" id="IPR013783">
    <property type="entry name" value="Ig-like_fold"/>
</dbReference>
<dbReference type="SUPFAM" id="SSF81296">
    <property type="entry name" value="E set domains"/>
    <property type="match status" value="1"/>
</dbReference>
<organism evidence="8 9">
    <name type="scientific">Phaeobacter italicus</name>
    <dbReference type="NCBI Taxonomy" id="481446"/>
    <lineage>
        <taxon>Bacteria</taxon>
        <taxon>Pseudomonadati</taxon>
        <taxon>Pseudomonadota</taxon>
        <taxon>Alphaproteobacteria</taxon>
        <taxon>Rhodobacterales</taxon>
        <taxon>Roseobacteraceae</taxon>
        <taxon>Phaeobacter</taxon>
    </lineage>
</organism>
<dbReference type="PANTHER" id="PTHR30504">
    <property type="entry name" value="GLUCANS BIOSYNTHESIS PROTEIN"/>
    <property type="match status" value="1"/>
</dbReference>
<evidence type="ECO:0000313" key="9">
    <source>
        <dbReference type="Proteomes" id="UP000043764"/>
    </source>
</evidence>
<evidence type="ECO:0000259" key="7">
    <source>
        <dbReference type="Pfam" id="PF04349"/>
    </source>
</evidence>
<dbReference type="Gene3D" id="2.70.98.10">
    <property type="match status" value="1"/>
</dbReference>
<name>A0A0H5D1L9_9RHOB</name>
<dbReference type="InterPro" id="IPR014756">
    <property type="entry name" value="Ig_E-set"/>
</dbReference>
<dbReference type="PROSITE" id="PS51318">
    <property type="entry name" value="TAT"/>
    <property type="match status" value="1"/>
</dbReference>
<dbReference type="EMBL" id="CVRL01000025">
    <property type="protein sequence ID" value="CRL11046.1"/>
    <property type="molecule type" value="Genomic_DNA"/>
</dbReference>
<dbReference type="AlphaFoldDB" id="A0A0H5D1L9"/>
<protein>
    <submittedName>
        <fullName evidence="8">Glucans biosynthesis protein G</fullName>
    </submittedName>
</protein>
<dbReference type="SUPFAM" id="SSF74650">
    <property type="entry name" value="Galactose mutarotase-like"/>
    <property type="match status" value="1"/>
</dbReference>
<proteinExistence type="inferred from homology"/>
<evidence type="ECO:0000256" key="2">
    <source>
        <dbReference type="ARBA" id="ARBA00005001"/>
    </source>
</evidence>
<dbReference type="Pfam" id="PF04349">
    <property type="entry name" value="MdoG"/>
    <property type="match status" value="1"/>
</dbReference>
<sequence>MSTVTRRAFLTMALASTAPIALGAFAAPARATGLPAFSRDMVVAMARDLAGQDYTPRPSVPQDWLNLTYEEYQTRWFRSHDALWSKTPRSYNVDFFLPGLYFPRPIEINTVIDDVAEKVAFDLSLFDKTDMAPDLSLDDTLGYSGFRLRTELKEPGKKNEFCVFQGASYFRAIGSNNNYGLSARGLAVKTADPAGEEFPEFTKFWLEAPVPGQKNMVVHALMDSPSVTGAYRFDILPGQDTVMEVEATLFAREELDNIGLGPLTSMFLYDQTNRDRFDDFRPAVHDSDGLLVVNGNGETLWRPLANPTKLQLSSFVDENPRGFGLMQRPRLLSDYEDFEAHYHKRPSLWVEPKGDWGKGSVTLVEIPADKEIYDNIVAYWRPRDTYAPGSEISIAYRLAWGADPELAAPRVINTASGARIFGDPGRIMTIDFAAHPLFADGADMLTAHVSSPHVETSAGVLQDNPETGGVRLAFSFDPGERDHVELRAELRKDGEPASEVWLYRWTR</sequence>
<comment type="subcellular location">
    <subcellularLocation>
        <location evidence="1">Periplasm</location>
    </subcellularLocation>
</comment>
<keyword evidence="4 6" id="KW-0732">Signal</keyword>
<dbReference type="InterPro" id="IPR014718">
    <property type="entry name" value="GH-type_carb-bd"/>
</dbReference>
<feature type="signal peptide" evidence="6">
    <location>
        <begin position="1"/>
        <end position="26"/>
    </location>
</feature>
<keyword evidence="5" id="KW-0574">Periplasm</keyword>
<dbReference type="GO" id="GO:0030246">
    <property type="term" value="F:carbohydrate binding"/>
    <property type="evidence" value="ECO:0007669"/>
    <property type="project" value="InterPro"/>
</dbReference>
<dbReference type="GO" id="GO:0003824">
    <property type="term" value="F:catalytic activity"/>
    <property type="evidence" value="ECO:0007669"/>
    <property type="project" value="InterPro"/>
</dbReference>
<accession>A0A0H5D1L9</accession>
<dbReference type="Gene3D" id="2.60.40.10">
    <property type="entry name" value="Immunoglobulins"/>
    <property type="match status" value="1"/>
</dbReference>
<feature type="domain" description="Glucan biosynthesis periplasmic MdoG C-terminal" evidence="7">
    <location>
        <begin position="37"/>
        <end position="505"/>
    </location>
</feature>
<evidence type="ECO:0000256" key="5">
    <source>
        <dbReference type="ARBA" id="ARBA00022764"/>
    </source>
</evidence>
<dbReference type="InterPro" id="IPR011013">
    <property type="entry name" value="Gal_mutarotase_sf_dom"/>
</dbReference>
<dbReference type="InterPro" id="IPR014438">
    <property type="entry name" value="Glucan_biosyn_MdoG/MdoD"/>
</dbReference>
<dbReference type="RefSeq" id="WP_050673323.1">
    <property type="nucleotide sequence ID" value="NZ_CVRL01000025.1"/>
</dbReference>
<evidence type="ECO:0000256" key="6">
    <source>
        <dbReference type="SAM" id="SignalP"/>
    </source>
</evidence>
<dbReference type="STRING" id="481446.NIT7645_00994"/>
<dbReference type="UniPathway" id="UPA00637"/>
<evidence type="ECO:0000256" key="3">
    <source>
        <dbReference type="ARBA" id="ARBA00009284"/>
    </source>
</evidence>
<dbReference type="PANTHER" id="PTHR30504:SF2">
    <property type="entry name" value="GLUCANS BIOSYNTHESIS PROTEIN G"/>
    <property type="match status" value="1"/>
</dbReference>
<evidence type="ECO:0000313" key="8">
    <source>
        <dbReference type="EMBL" id="CRL11046.1"/>
    </source>
</evidence>